<gene>
    <name evidence="11" type="ORF">PSAL00342_LOCUS6410</name>
</gene>
<dbReference type="HAMAP" id="MF_01864">
    <property type="entry name" value="tRNA_metthiotr_MiaB"/>
    <property type="match status" value="1"/>
</dbReference>
<keyword evidence="3" id="KW-0004">4Fe-4S</keyword>
<dbReference type="PANTHER" id="PTHR43020">
    <property type="entry name" value="CDK5 REGULATORY SUBUNIT-ASSOCIATED PROTEIN 1"/>
    <property type="match status" value="1"/>
</dbReference>
<feature type="domain" description="Radical SAM core" evidence="10">
    <location>
        <begin position="186"/>
        <end position="441"/>
    </location>
</feature>
<dbReference type="InterPro" id="IPR006638">
    <property type="entry name" value="Elp3/MiaA/NifB-like_rSAM"/>
</dbReference>
<evidence type="ECO:0000256" key="3">
    <source>
        <dbReference type="ARBA" id="ARBA00022485"/>
    </source>
</evidence>
<evidence type="ECO:0000256" key="2">
    <source>
        <dbReference type="ARBA" id="ARBA00009815"/>
    </source>
</evidence>
<proteinExistence type="inferred from homology"/>
<evidence type="ECO:0000256" key="4">
    <source>
        <dbReference type="ARBA" id="ARBA00022691"/>
    </source>
</evidence>
<dbReference type="EMBL" id="HBIS01007076">
    <property type="protein sequence ID" value="CAE0612511.1"/>
    <property type="molecule type" value="Transcribed_RNA"/>
</dbReference>
<keyword evidence="7" id="KW-0411">Iron-sulfur</keyword>
<dbReference type="AlphaFoldDB" id="A0A7S3UGM8"/>
<dbReference type="Pfam" id="PF04055">
    <property type="entry name" value="Radical_SAM"/>
    <property type="match status" value="1"/>
</dbReference>
<keyword evidence="4" id="KW-0949">S-adenosyl-L-methionine</keyword>
<dbReference type="GO" id="GO:0046872">
    <property type="term" value="F:metal ion binding"/>
    <property type="evidence" value="ECO:0007669"/>
    <property type="project" value="UniProtKB-KW"/>
</dbReference>
<evidence type="ECO:0000256" key="1">
    <source>
        <dbReference type="ARBA" id="ARBA00001966"/>
    </source>
</evidence>
<dbReference type="Pfam" id="PF01938">
    <property type="entry name" value="TRAM"/>
    <property type="match status" value="1"/>
</dbReference>
<dbReference type="InterPro" id="IPR013848">
    <property type="entry name" value="Methylthiotransferase_N"/>
</dbReference>
<reference evidence="11" key="1">
    <citation type="submission" date="2021-01" db="EMBL/GenBank/DDBJ databases">
        <authorList>
            <person name="Corre E."/>
            <person name="Pelletier E."/>
            <person name="Niang G."/>
            <person name="Scheremetjew M."/>
            <person name="Finn R."/>
            <person name="Kale V."/>
            <person name="Holt S."/>
            <person name="Cochrane G."/>
            <person name="Meng A."/>
            <person name="Brown T."/>
            <person name="Cohen L."/>
        </authorList>
    </citation>
    <scope>NUCLEOTIDE SEQUENCE</scope>
    <source>
        <strain evidence="11">CCMP1897</strain>
    </source>
</reference>
<protein>
    <submittedName>
        <fullName evidence="11">Uncharacterized protein</fullName>
    </submittedName>
</protein>
<dbReference type="InterPro" id="IPR007197">
    <property type="entry name" value="rSAM"/>
</dbReference>
<dbReference type="InterPro" id="IPR023404">
    <property type="entry name" value="rSAM_horseshoe"/>
</dbReference>
<dbReference type="PROSITE" id="PS50926">
    <property type="entry name" value="TRAM"/>
    <property type="match status" value="1"/>
</dbReference>
<dbReference type="InterPro" id="IPR038135">
    <property type="entry name" value="Methylthiotransferase_N_sf"/>
</dbReference>
<dbReference type="GO" id="GO:0005739">
    <property type="term" value="C:mitochondrion"/>
    <property type="evidence" value="ECO:0007669"/>
    <property type="project" value="TreeGrafter"/>
</dbReference>
<evidence type="ECO:0000256" key="5">
    <source>
        <dbReference type="ARBA" id="ARBA00022723"/>
    </source>
</evidence>
<dbReference type="GO" id="GO:0080090">
    <property type="term" value="P:regulation of primary metabolic process"/>
    <property type="evidence" value="ECO:0007669"/>
    <property type="project" value="UniProtKB-ARBA"/>
</dbReference>
<comment type="similarity">
    <text evidence="2">Belongs to the methylthiotransferase family. MiaB subfamily.</text>
</comment>
<dbReference type="SFLD" id="SFLDG01061">
    <property type="entry name" value="methylthiotransferase"/>
    <property type="match status" value="1"/>
</dbReference>
<dbReference type="CDD" id="cd01335">
    <property type="entry name" value="Radical_SAM"/>
    <property type="match status" value="1"/>
</dbReference>
<dbReference type="InterPro" id="IPR006463">
    <property type="entry name" value="MiaB_methiolase"/>
</dbReference>
<evidence type="ECO:0000259" key="9">
    <source>
        <dbReference type="PROSITE" id="PS51449"/>
    </source>
</evidence>
<evidence type="ECO:0000259" key="8">
    <source>
        <dbReference type="PROSITE" id="PS50926"/>
    </source>
</evidence>
<sequence length="533" mass="59972">MWWNSARTWTCRGSSWTRFVRGLSQDALEASLERPLRGRSVYMETYGCQMNASDSEIVLGILSKAGMRREEEIKQADVILVNTCAIRENAEAKIWQRLGYFKSLKRKKIGQKPLVGVLGCMAERLQKKLIDSDKLVDLVVGPDAYRDLPKLIEGIQGTGEGLQRKTAMNVQLSLEETYADVTPVRNAGDISAYLSIMRGCNNMCAFCIVPFTRGRERSRDVASIEKEVHTLAEQGVKEVTLLGQNVNSYADFTSASEWANSYPYADGFSSVYKPKREYAVAFAELLDRLADANPEVRFRFTSPHPKDFPDELLHVISSRLNVCSNIHLPAQSGSTRMLEIMKRGHTREAYLRLVDRIRSLIPDVTLSTDMISGFCGETEEDHQQTLSLLHQVEYDQAFLYAYSRREKTYAARHLADDVPEDVKGRRLRECISVFREILTRRNEEEVGRTHLVLVEGTSRKDASMFTGRTDTNKRVAFPVSDVQLVPGDYAAVQIVSSTAATLRGRALSTASITSFFREATPQPAERPHVASCD</sequence>
<dbReference type="GO" id="GO:0005829">
    <property type="term" value="C:cytosol"/>
    <property type="evidence" value="ECO:0007669"/>
    <property type="project" value="TreeGrafter"/>
</dbReference>
<evidence type="ECO:0000256" key="6">
    <source>
        <dbReference type="ARBA" id="ARBA00023004"/>
    </source>
</evidence>
<keyword evidence="6" id="KW-0408">Iron</keyword>
<dbReference type="FunFam" id="3.80.30.20:FF:000003">
    <property type="entry name" value="CDK5 regulatory subunit-associated protein 1"/>
    <property type="match status" value="1"/>
</dbReference>
<keyword evidence="5" id="KW-0479">Metal-binding</keyword>
<dbReference type="Pfam" id="PF00919">
    <property type="entry name" value="UPF0004"/>
    <property type="match status" value="1"/>
</dbReference>
<dbReference type="FunFam" id="3.40.50.12160:FF:000003">
    <property type="entry name" value="CDK5 regulatory subunit-associated protein 1"/>
    <property type="match status" value="1"/>
</dbReference>
<dbReference type="Gene3D" id="3.80.30.20">
    <property type="entry name" value="tm_1862 like domain"/>
    <property type="match status" value="1"/>
</dbReference>
<dbReference type="GO" id="GO:0035597">
    <property type="term" value="F:tRNA-2-methylthio-N(6)-dimethylallyladenosine(37) synthase activity"/>
    <property type="evidence" value="ECO:0007669"/>
    <property type="project" value="TreeGrafter"/>
</dbReference>
<dbReference type="GO" id="GO:0051539">
    <property type="term" value="F:4 iron, 4 sulfur cluster binding"/>
    <property type="evidence" value="ECO:0007669"/>
    <property type="project" value="UniProtKB-KW"/>
</dbReference>
<dbReference type="InterPro" id="IPR005839">
    <property type="entry name" value="Methylthiotransferase"/>
</dbReference>
<organism evidence="11">
    <name type="scientific">Picocystis salinarum</name>
    <dbReference type="NCBI Taxonomy" id="88271"/>
    <lineage>
        <taxon>Eukaryota</taxon>
        <taxon>Viridiplantae</taxon>
        <taxon>Chlorophyta</taxon>
        <taxon>Picocystophyceae</taxon>
        <taxon>Picocystales</taxon>
        <taxon>Picocystaceae</taxon>
        <taxon>Picocystis</taxon>
    </lineage>
</organism>
<comment type="cofactor">
    <cofactor evidence="1">
        <name>[4Fe-4S] cluster</name>
        <dbReference type="ChEBI" id="CHEBI:49883"/>
    </cofactor>
</comment>
<dbReference type="SFLD" id="SFLDF00413">
    <property type="entry name" value="CDK5RAP1"/>
    <property type="match status" value="1"/>
</dbReference>
<dbReference type="InterPro" id="IPR058240">
    <property type="entry name" value="rSAM_sf"/>
</dbReference>
<dbReference type="SUPFAM" id="SSF102114">
    <property type="entry name" value="Radical SAM enzymes"/>
    <property type="match status" value="1"/>
</dbReference>
<dbReference type="Gene3D" id="3.40.50.12160">
    <property type="entry name" value="Methylthiotransferase, N-terminal domain"/>
    <property type="match status" value="1"/>
</dbReference>
<dbReference type="PROSITE" id="PS51918">
    <property type="entry name" value="RADICAL_SAM"/>
    <property type="match status" value="1"/>
</dbReference>
<accession>A0A7S3UGM8</accession>
<dbReference type="SMART" id="SM00729">
    <property type="entry name" value="Elp3"/>
    <property type="match status" value="1"/>
</dbReference>
<dbReference type="SFLD" id="SFLDS00029">
    <property type="entry name" value="Radical_SAM"/>
    <property type="match status" value="1"/>
</dbReference>
<dbReference type="InterPro" id="IPR020612">
    <property type="entry name" value="Methylthiotransferase_CS"/>
</dbReference>
<dbReference type="PANTHER" id="PTHR43020:SF2">
    <property type="entry name" value="MITOCHONDRIAL TRNA METHYLTHIOTRANSFERASE CDK5RAP1"/>
    <property type="match status" value="1"/>
</dbReference>
<dbReference type="PROSITE" id="PS51449">
    <property type="entry name" value="MTTASE_N"/>
    <property type="match status" value="1"/>
</dbReference>
<evidence type="ECO:0000256" key="7">
    <source>
        <dbReference type="ARBA" id="ARBA00023014"/>
    </source>
</evidence>
<evidence type="ECO:0000313" key="11">
    <source>
        <dbReference type="EMBL" id="CAE0612511.1"/>
    </source>
</evidence>
<evidence type="ECO:0000259" key="10">
    <source>
        <dbReference type="PROSITE" id="PS51918"/>
    </source>
</evidence>
<feature type="domain" description="TRAM" evidence="8">
    <location>
        <begin position="443"/>
        <end position="508"/>
    </location>
</feature>
<dbReference type="InterPro" id="IPR002792">
    <property type="entry name" value="TRAM_dom"/>
</dbReference>
<dbReference type="SFLD" id="SFLDG01082">
    <property type="entry name" value="B12-binding_domain_containing"/>
    <property type="match status" value="1"/>
</dbReference>
<dbReference type="SFLD" id="SFLDF00273">
    <property type="entry name" value="(dimethylallyl)adenosine_tRNA"/>
    <property type="match status" value="1"/>
</dbReference>
<dbReference type="PROSITE" id="PS01278">
    <property type="entry name" value="MTTASE_RADICAL"/>
    <property type="match status" value="1"/>
</dbReference>
<feature type="domain" description="MTTase N-terminal" evidence="9">
    <location>
        <begin position="39"/>
        <end position="157"/>
    </location>
</feature>
<dbReference type="GO" id="GO:0060255">
    <property type="term" value="P:regulation of macromolecule metabolic process"/>
    <property type="evidence" value="ECO:0007669"/>
    <property type="project" value="UniProtKB-ARBA"/>
</dbReference>
<dbReference type="NCBIfam" id="TIGR00089">
    <property type="entry name" value="MiaB/RimO family radical SAM methylthiotransferase"/>
    <property type="match status" value="1"/>
</dbReference>
<name>A0A7S3UGM8_9CHLO</name>